<gene>
    <name evidence="1" type="ORF">A2Z22_03755</name>
</gene>
<evidence type="ECO:0000313" key="1">
    <source>
        <dbReference type="EMBL" id="OGM10955.1"/>
    </source>
</evidence>
<reference evidence="1 2" key="1">
    <citation type="journal article" date="2016" name="Nat. Commun.">
        <title>Thousands of microbial genomes shed light on interconnected biogeochemical processes in an aquifer system.</title>
        <authorList>
            <person name="Anantharaman K."/>
            <person name="Brown C.T."/>
            <person name="Hug L.A."/>
            <person name="Sharon I."/>
            <person name="Castelle C.J."/>
            <person name="Probst A.J."/>
            <person name="Thomas B.C."/>
            <person name="Singh A."/>
            <person name="Wilkins M.J."/>
            <person name="Karaoz U."/>
            <person name="Brodie E.L."/>
            <person name="Williams K.H."/>
            <person name="Hubbard S.S."/>
            <person name="Banfield J.F."/>
        </authorList>
    </citation>
    <scope>NUCLEOTIDE SEQUENCE [LARGE SCALE GENOMIC DNA]</scope>
</reference>
<dbReference type="AlphaFoldDB" id="A0A1F7X9E1"/>
<dbReference type="EMBL" id="MGFS01000027">
    <property type="protein sequence ID" value="OGM10955.1"/>
    <property type="molecule type" value="Genomic_DNA"/>
</dbReference>
<comment type="caution">
    <text evidence="1">The sequence shown here is derived from an EMBL/GenBank/DDBJ whole genome shotgun (WGS) entry which is preliminary data.</text>
</comment>
<organism evidence="1 2">
    <name type="scientific">Candidatus Woesebacteria bacterium RBG_16_34_12</name>
    <dbReference type="NCBI Taxonomy" id="1802480"/>
    <lineage>
        <taxon>Bacteria</taxon>
        <taxon>Candidatus Woeseibacteriota</taxon>
    </lineage>
</organism>
<evidence type="ECO:0000313" key="2">
    <source>
        <dbReference type="Proteomes" id="UP000177053"/>
    </source>
</evidence>
<name>A0A1F7X9E1_9BACT</name>
<proteinExistence type="predicted"/>
<dbReference type="Proteomes" id="UP000177053">
    <property type="component" value="Unassembled WGS sequence"/>
</dbReference>
<accession>A0A1F7X9E1</accession>
<protein>
    <submittedName>
        <fullName evidence="1">Uncharacterized protein</fullName>
    </submittedName>
</protein>
<sequence length="176" mass="19403">MKRENLREILNLGGEILREKADDLMAAEVNPNFAAAEGEVETSKGPASITISIYRGEWVGKLYLNGEVYICEKTDTPESSPKWGHRTLITSGDPGPFTNPDDIEVVMPLTGGTFYVEDNFCETTISSEEALFLIRQVLQGQIYSPSNLSGNWKPYSKVCDEAEKKGGVLGDLGIYF</sequence>